<dbReference type="PANTHER" id="PTHR11101:SF80">
    <property type="entry name" value="PHOSPHATE TRANSPORTER"/>
    <property type="match status" value="1"/>
</dbReference>
<keyword evidence="4 6" id="KW-1133">Transmembrane helix</keyword>
<dbReference type="RefSeq" id="WP_011768607.1">
    <property type="nucleotide sequence ID" value="NC_008709.1"/>
</dbReference>
<comment type="subcellular location">
    <subcellularLocation>
        <location evidence="1 6">Membrane</location>
        <topology evidence="1 6">Multi-pass membrane protein</topology>
    </subcellularLocation>
</comment>
<evidence type="ECO:0000256" key="5">
    <source>
        <dbReference type="ARBA" id="ARBA00023136"/>
    </source>
</evidence>
<evidence type="ECO:0000313" key="7">
    <source>
        <dbReference type="EMBL" id="ABM02048.1"/>
    </source>
</evidence>
<feature type="transmembrane region" description="Helical" evidence="6">
    <location>
        <begin position="395"/>
        <end position="416"/>
    </location>
</feature>
<dbReference type="PANTHER" id="PTHR11101">
    <property type="entry name" value="PHOSPHATE TRANSPORTER"/>
    <property type="match status" value="1"/>
</dbReference>
<proteinExistence type="inferred from homology"/>
<reference evidence="7 8" key="1">
    <citation type="submission" date="2007-01" db="EMBL/GenBank/DDBJ databases">
        <title>Complete sequence of Psychromonas ingrahamii 37.</title>
        <authorList>
            <consortium name="US DOE Joint Genome Institute"/>
            <person name="Copeland A."/>
            <person name="Lucas S."/>
            <person name="Lapidus A."/>
            <person name="Barry K."/>
            <person name="Detter J.C."/>
            <person name="Glavina del Rio T."/>
            <person name="Hammon N."/>
            <person name="Israni S."/>
            <person name="Dalin E."/>
            <person name="Tice H."/>
            <person name="Pitluck S."/>
            <person name="Thompson L.S."/>
            <person name="Brettin T."/>
            <person name="Bruce D."/>
            <person name="Han C."/>
            <person name="Tapia R."/>
            <person name="Schmutz J."/>
            <person name="Larimer F."/>
            <person name="Land M."/>
            <person name="Hauser L."/>
            <person name="Kyrpides N."/>
            <person name="Ivanova N."/>
            <person name="Staley J."/>
            <person name="Richardson P."/>
        </authorList>
    </citation>
    <scope>NUCLEOTIDE SEQUENCE [LARGE SCALE GENOMIC DNA]</scope>
    <source>
        <strain evidence="7 8">37</strain>
    </source>
</reference>
<feature type="transmembrane region" description="Helical" evidence="6">
    <location>
        <begin position="146"/>
        <end position="164"/>
    </location>
</feature>
<feature type="transmembrane region" description="Helical" evidence="6">
    <location>
        <begin position="304"/>
        <end position="323"/>
    </location>
</feature>
<evidence type="ECO:0000256" key="6">
    <source>
        <dbReference type="RuleBase" id="RU363058"/>
    </source>
</evidence>
<keyword evidence="8" id="KW-1185">Reference proteome</keyword>
<dbReference type="HOGENOM" id="CLU_015355_3_3_6"/>
<feature type="transmembrane region" description="Helical" evidence="6">
    <location>
        <begin position="344"/>
        <end position="364"/>
    </location>
</feature>
<dbReference type="STRING" id="357804.Ping_0180"/>
<feature type="transmembrane region" description="Helical" evidence="6">
    <location>
        <begin position="185"/>
        <end position="205"/>
    </location>
</feature>
<dbReference type="InterPro" id="IPR001204">
    <property type="entry name" value="Phos_transporter"/>
</dbReference>
<dbReference type="KEGG" id="pin:Ping_0180"/>
<keyword evidence="6" id="KW-0592">Phosphate transport</keyword>
<dbReference type="GO" id="GO:0035435">
    <property type="term" value="P:phosphate ion transmembrane transport"/>
    <property type="evidence" value="ECO:0007669"/>
    <property type="project" value="TreeGrafter"/>
</dbReference>
<evidence type="ECO:0000256" key="2">
    <source>
        <dbReference type="ARBA" id="ARBA00022448"/>
    </source>
</evidence>
<dbReference type="Pfam" id="PF01384">
    <property type="entry name" value="PHO4"/>
    <property type="match status" value="1"/>
</dbReference>
<keyword evidence="2 6" id="KW-0813">Transport</keyword>
<dbReference type="GO" id="GO:0005315">
    <property type="term" value="F:phosphate transmembrane transporter activity"/>
    <property type="evidence" value="ECO:0007669"/>
    <property type="project" value="InterPro"/>
</dbReference>
<sequence length="421" mass="43900">MDILTSYGSILVLFAGAVGFLMAWGIGANDVANAMGTSVGSKALTIKQAIIIAMIFEFAGAYLAGGEVTSTIRKGIIDASFYVDQPELLVFGMTSALLAAGVWLMIASYFGWPVSTTHSIVGAIVGFSAVGVGVDSVVWIKVTGIIGSWVITPLISGIIAYMIFMSSQKLIFDTQDPIKNAKRYVPFYMFLAGFLLSLVTITKGLSHVGLHFTTFEAFALATIVGISVAAIGKIFINRIKIDPKADKKMHFANVEKIFAVLMVVTACAMAFAHGSNDVANAIGPLAAVVSIVENNGQIAAKAALAWWILPLGGLGIVLGLAIFGRRVMATIGTGITHLTPSRGFAAELAAAATVVIASGTGLPISTTQTLVGAVLGVGMARGIAALNLGVVRNIVISWVVTLPIGAGLSIIFFYMMKAIFS</sequence>
<evidence type="ECO:0000256" key="4">
    <source>
        <dbReference type="ARBA" id="ARBA00022989"/>
    </source>
</evidence>
<evidence type="ECO:0000256" key="1">
    <source>
        <dbReference type="ARBA" id="ARBA00004141"/>
    </source>
</evidence>
<evidence type="ECO:0000313" key="8">
    <source>
        <dbReference type="Proteomes" id="UP000000639"/>
    </source>
</evidence>
<feature type="transmembrane region" description="Helical" evidence="6">
    <location>
        <begin position="257"/>
        <end position="275"/>
    </location>
</feature>
<gene>
    <name evidence="7" type="ordered locus">Ping_0180</name>
</gene>
<dbReference type="EMBL" id="CP000510">
    <property type="protein sequence ID" value="ABM02048.1"/>
    <property type="molecule type" value="Genomic_DNA"/>
</dbReference>
<keyword evidence="5 6" id="KW-0472">Membrane</keyword>
<feature type="transmembrane region" description="Helical" evidence="6">
    <location>
        <begin position="370"/>
        <end position="388"/>
    </location>
</feature>
<name>A1SRD3_PSYIN</name>
<dbReference type="eggNOG" id="COG0306">
    <property type="taxonomic scope" value="Bacteria"/>
</dbReference>
<feature type="transmembrane region" description="Helical" evidence="6">
    <location>
        <begin position="217"/>
        <end position="236"/>
    </location>
</feature>
<feature type="transmembrane region" description="Helical" evidence="6">
    <location>
        <begin position="88"/>
        <end position="112"/>
    </location>
</feature>
<feature type="transmembrane region" description="Helical" evidence="6">
    <location>
        <begin position="6"/>
        <end position="28"/>
    </location>
</feature>
<dbReference type="GO" id="GO:0016020">
    <property type="term" value="C:membrane"/>
    <property type="evidence" value="ECO:0007669"/>
    <property type="project" value="UniProtKB-SubCell"/>
</dbReference>
<keyword evidence="3 6" id="KW-0812">Transmembrane</keyword>
<comment type="similarity">
    <text evidence="6">Belongs to the inorganic phosphate transporter (PiT) (TC 2.A.20) family.</text>
</comment>
<dbReference type="OrthoDB" id="9779554at2"/>
<evidence type="ECO:0000256" key="3">
    <source>
        <dbReference type="ARBA" id="ARBA00022692"/>
    </source>
</evidence>
<protein>
    <recommendedName>
        <fullName evidence="6">Phosphate transporter</fullName>
    </recommendedName>
</protein>
<dbReference type="Proteomes" id="UP000000639">
    <property type="component" value="Chromosome"/>
</dbReference>
<organism evidence="7 8">
    <name type="scientific">Psychromonas ingrahamii (strain DSM 17664 / CCUG 51855 / 37)</name>
    <dbReference type="NCBI Taxonomy" id="357804"/>
    <lineage>
        <taxon>Bacteria</taxon>
        <taxon>Pseudomonadati</taxon>
        <taxon>Pseudomonadota</taxon>
        <taxon>Gammaproteobacteria</taxon>
        <taxon>Alteromonadales</taxon>
        <taxon>Psychromonadaceae</taxon>
        <taxon>Psychromonas</taxon>
    </lineage>
</organism>
<accession>A1SRD3</accession>
<dbReference type="AlphaFoldDB" id="A1SRD3"/>
<feature type="transmembrane region" description="Helical" evidence="6">
    <location>
        <begin position="49"/>
        <end position="68"/>
    </location>
</feature>